<dbReference type="InterPro" id="IPR050983">
    <property type="entry name" value="GST_Omega/HSP26"/>
</dbReference>
<dbReference type="Pfam" id="PF13409">
    <property type="entry name" value="GST_N_2"/>
    <property type="match status" value="1"/>
</dbReference>
<evidence type="ECO:0000313" key="7">
    <source>
        <dbReference type="Proteomes" id="UP001177080"/>
    </source>
</evidence>
<keyword evidence="7" id="KW-1185">Reference proteome</keyword>
<dbReference type="PANTHER" id="PTHR43968">
    <property type="match status" value="1"/>
</dbReference>
<dbReference type="InterPro" id="IPR036282">
    <property type="entry name" value="Glutathione-S-Trfase_C_sf"/>
</dbReference>
<accession>A0ABT8XGF1</accession>
<dbReference type="InterPro" id="IPR004046">
    <property type="entry name" value="GST_C"/>
</dbReference>
<dbReference type="SUPFAM" id="SSF47616">
    <property type="entry name" value="GST C-terminal domain-like"/>
    <property type="match status" value="1"/>
</dbReference>
<evidence type="ECO:0000256" key="1">
    <source>
        <dbReference type="ARBA" id="ARBA00012452"/>
    </source>
</evidence>
<comment type="caution">
    <text evidence="6">The sequence shown here is derived from an EMBL/GenBank/DDBJ whole genome shotgun (WGS) entry which is preliminary data.</text>
</comment>
<evidence type="ECO:0000259" key="5">
    <source>
        <dbReference type="PROSITE" id="PS50405"/>
    </source>
</evidence>
<keyword evidence="2" id="KW-0808">Transferase</keyword>
<dbReference type="SFLD" id="SFLDS00019">
    <property type="entry name" value="Glutathione_Transferase_(cytos"/>
    <property type="match status" value="1"/>
</dbReference>
<sequence>MSEPALILVSHHLCPYVQRAAIALAEKGVPFERRTIDLAAKPDWFLALSPLGKVPLLLVRRPDGSEAVLFESAVICEYLEDIEIGTPLHPADPLVRAQHRGWMEFGSSILGDLWGFETARDAETFEAKRRALVEKFARVEATLGDGPFFAGERFSLVDAVFAPIFRYFDTFDRIMPTGVFDGLAKVAGWRKALAARPSVKAAVAQDYSERLETFLAQHDAWLLKHAA</sequence>
<dbReference type="Proteomes" id="UP001177080">
    <property type="component" value="Unassembled WGS sequence"/>
</dbReference>
<evidence type="ECO:0000256" key="2">
    <source>
        <dbReference type="ARBA" id="ARBA00022679"/>
    </source>
</evidence>
<dbReference type="SFLD" id="SFLDG00358">
    <property type="entry name" value="Main_(cytGST)"/>
    <property type="match status" value="1"/>
</dbReference>
<evidence type="ECO:0000313" key="6">
    <source>
        <dbReference type="EMBL" id="MDO6122753.1"/>
    </source>
</evidence>
<comment type="catalytic activity">
    <reaction evidence="3">
        <text>RX + glutathione = an S-substituted glutathione + a halide anion + H(+)</text>
        <dbReference type="Rhea" id="RHEA:16437"/>
        <dbReference type="ChEBI" id="CHEBI:15378"/>
        <dbReference type="ChEBI" id="CHEBI:16042"/>
        <dbReference type="ChEBI" id="CHEBI:17792"/>
        <dbReference type="ChEBI" id="CHEBI:57925"/>
        <dbReference type="ChEBI" id="CHEBI:90779"/>
        <dbReference type="EC" id="2.5.1.18"/>
    </reaction>
</comment>
<dbReference type="Pfam" id="PF00043">
    <property type="entry name" value="GST_C"/>
    <property type="match status" value="1"/>
</dbReference>
<dbReference type="SUPFAM" id="SSF52833">
    <property type="entry name" value="Thioredoxin-like"/>
    <property type="match status" value="1"/>
</dbReference>
<proteinExistence type="predicted"/>
<dbReference type="Gene3D" id="3.40.30.10">
    <property type="entry name" value="Glutaredoxin"/>
    <property type="match status" value="1"/>
</dbReference>
<feature type="domain" description="GST C-terminal" evidence="5">
    <location>
        <begin position="92"/>
        <end position="215"/>
    </location>
</feature>
<dbReference type="CDD" id="cd00570">
    <property type="entry name" value="GST_N_family"/>
    <property type="match status" value="1"/>
</dbReference>
<dbReference type="InterPro" id="IPR036249">
    <property type="entry name" value="Thioredoxin-like_sf"/>
</dbReference>
<dbReference type="InterPro" id="IPR045073">
    <property type="entry name" value="Omega/Tau-like"/>
</dbReference>
<dbReference type="InterPro" id="IPR040079">
    <property type="entry name" value="Glutathione_S-Trfase"/>
</dbReference>
<dbReference type="InterPro" id="IPR004045">
    <property type="entry name" value="Glutathione_S-Trfase_N"/>
</dbReference>
<reference evidence="6" key="1">
    <citation type="submission" date="2022-04" db="EMBL/GenBank/DDBJ databases">
        <title>Shinella lacus sp. nov., a novel member of the genus Shinella from water.</title>
        <authorList>
            <person name="Deng Y."/>
        </authorList>
    </citation>
    <scope>NUCLEOTIDE SEQUENCE</scope>
    <source>
        <strain evidence="6">JCM 31239</strain>
    </source>
</reference>
<dbReference type="PROSITE" id="PS50404">
    <property type="entry name" value="GST_NTER"/>
    <property type="match status" value="1"/>
</dbReference>
<name>A0ABT8XGF1_9HYPH</name>
<organism evidence="6 7">
    <name type="scientific">Shinella curvata</name>
    <dbReference type="NCBI Taxonomy" id="1817964"/>
    <lineage>
        <taxon>Bacteria</taxon>
        <taxon>Pseudomonadati</taxon>
        <taxon>Pseudomonadota</taxon>
        <taxon>Alphaproteobacteria</taxon>
        <taxon>Hyphomicrobiales</taxon>
        <taxon>Rhizobiaceae</taxon>
        <taxon>Shinella</taxon>
    </lineage>
</organism>
<feature type="domain" description="GST N-terminal" evidence="4">
    <location>
        <begin position="4"/>
        <end position="87"/>
    </location>
</feature>
<gene>
    <name evidence="6" type="ORF">GB928_016285</name>
</gene>
<dbReference type="RefSeq" id="WP_244760430.1">
    <property type="nucleotide sequence ID" value="NZ_JALJCJ010000002.1"/>
</dbReference>
<dbReference type="InterPro" id="IPR010987">
    <property type="entry name" value="Glutathione-S-Trfase_C-like"/>
</dbReference>
<dbReference type="EC" id="2.5.1.18" evidence="1"/>
<dbReference type="CDD" id="cd00299">
    <property type="entry name" value="GST_C_family"/>
    <property type="match status" value="1"/>
</dbReference>
<evidence type="ECO:0000259" key="4">
    <source>
        <dbReference type="PROSITE" id="PS50404"/>
    </source>
</evidence>
<evidence type="ECO:0000256" key="3">
    <source>
        <dbReference type="ARBA" id="ARBA00047960"/>
    </source>
</evidence>
<dbReference type="PROSITE" id="PS50405">
    <property type="entry name" value="GST_CTER"/>
    <property type="match status" value="1"/>
</dbReference>
<dbReference type="SFLD" id="SFLDG01152">
    <property type="entry name" value="Main.3:_Omega-_and_Tau-like"/>
    <property type="match status" value="1"/>
</dbReference>
<protein>
    <recommendedName>
        <fullName evidence="1">glutathione transferase</fullName>
        <ecNumber evidence="1">2.5.1.18</ecNumber>
    </recommendedName>
</protein>
<dbReference type="EMBL" id="WHSC02000007">
    <property type="protein sequence ID" value="MDO6122753.1"/>
    <property type="molecule type" value="Genomic_DNA"/>
</dbReference>
<dbReference type="Gene3D" id="1.20.1050.10">
    <property type="match status" value="1"/>
</dbReference>
<dbReference type="PANTHER" id="PTHR43968:SF6">
    <property type="entry name" value="GLUTATHIONE S-TRANSFERASE OMEGA"/>
    <property type="match status" value="1"/>
</dbReference>